<feature type="region of interest" description="Disordered" evidence="1">
    <location>
        <begin position="157"/>
        <end position="301"/>
    </location>
</feature>
<evidence type="ECO:0000313" key="3">
    <source>
        <dbReference type="EnsemblPlants" id="PNT63349"/>
    </source>
</evidence>
<feature type="compositionally biased region" description="Basic and acidic residues" evidence="1">
    <location>
        <begin position="385"/>
        <end position="394"/>
    </location>
</feature>
<feature type="compositionally biased region" description="Basic residues" evidence="1">
    <location>
        <begin position="118"/>
        <end position="128"/>
    </location>
</feature>
<evidence type="ECO:0000313" key="2">
    <source>
        <dbReference type="EMBL" id="PNT63349.1"/>
    </source>
</evidence>
<dbReference type="AlphaFoldDB" id="A0A2K2CMV1"/>
<dbReference type="EnsemblPlants" id="PNT63349">
    <property type="protein sequence ID" value="PNT63349"/>
    <property type="gene ID" value="BRADI_4g14581v3"/>
</dbReference>
<name>A0A2K2CMV1_BRADI</name>
<reference evidence="2" key="2">
    <citation type="submission" date="2017-06" db="EMBL/GenBank/DDBJ databases">
        <title>WGS assembly of Brachypodium distachyon.</title>
        <authorList>
            <consortium name="The International Brachypodium Initiative"/>
            <person name="Lucas S."/>
            <person name="Harmon-Smith M."/>
            <person name="Lail K."/>
            <person name="Tice H."/>
            <person name="Grimwood J."/>
            <person name="Bruce D."/>
            <person name="Barry K."/>
            <person name="Shu S."/>
            <person name="Lindquist E."/>
            <person name="Wang M."/>
            <person name="Pitluck S."/>
            <person name="Vogel J.P."/>
            <person name="Garvin D.F."/>
            <person name="Mockler T.C."/>
            <person name="Schmutz J."/>
            <person name="Rokhsar D."/>
            <person name="Bevan M.W."/>
        </authorList>
    </citation>
    <scope>NUCLEOTIDE SEQUENCE</scope>
    <source>
        <strain evidence="2">Bd21</strain>
    </source>
</reference>
<feature type="region of interest" description="Disordered" evidence="1">
    <location>
        <begin position="109"/>
        <end position="128"/>
    </location>
</feature>
<feature type="compositionally biased region" description="Low complexity" evidence="1">
    <location>
        <begin position="338"/>
        <end position="363"/>
    </location>
</feature>
<feature type="region of interest" description="Disordered" evidence="1">
    <location>
        <begin position="1"/>
        <end position="58"/>
    </location>
</feature>
<dbReference type="InParanoid" id="A0A2K2CMV1"/>
<keyword evidence="4" id="KW-1185">Reference proteome</keyword>
<reference evidence="2 3" key="1">
    <citation type="journal article" date="2010" name="Nature">
        <title>Genome sequencing and analysis of the model grass Brachypodium distachyon.</title>
        <authorList>
            <consortium name="International Brachypodium Initiative"/>
        </authorList>
    </citation>
    <scope>NUCLEOTIDE SEQUENCE [LARGE SCALE GENOMIC DNA]</scope>
    <source>
        <strain evidence="2 3">Bd21</strain>
    </source>
</reference>
<accession>A0A2K2CMV1</accession>
<protein>
    <submittedName>
        <fullName evidence="2 3">Uncharacterized protein</fullName>
    </submittedName>
</protein>
<feature type="region of interest" description="Disordered" evidence="1">
    <location>
        <begin position="335"/>
        <end position="414"/>
    </location>
</feature>
<feature type="compositionally biased region" description="Basic residues" evidence="1">
    <location>
        <begin position="281"/>
        <end position="298"/>
    </location>
</feature>
<sequence length="511" mass="56699">MGSQSSVVVSEGTHQSRVGSGDSTLQGRTGLNSGAVAKRPPRRSSATPPMARRLKPPGRHQQIIVLLVLEHRSLGNLKQQLPRDKTGVRGPSIDLEAPKISSVLSVRTHPLDSTRQPKQTRRRAGVPRVRRHALISKCVRKKASDFRRVHLRRTRDDAELHTRTEGSRPQRQCLPSLHQRQPRAHSHRCRLHHHGRQHRHRHNGRRLGGHLRHPRPQVSQQGRTRLGVSRPSTSPRHRPRSRTAGQSARSRSHPAVLSRSALGTRSCRPRSAITMRAQTGGHRHLPRRRRRRAPRRAAPRMAQALHVALAATTETLRRIRVESHDVVIAQIVEKQRPARSANSSRTTSAGRGACEAEARASTPPHQPQDDQPQPPPPPESPQRPTVEHLARVKEMGAPPPANPPKGSRCVAPRSRSARTPCWRIPATSPSNASPWWKAGRTQPAWPPWLVQRAGEGKPLREGENEMAMVGGRRSRSGHRREGDADAGVAAAVAGTLLARERAFLPNSLRCI</sequence>
<evidence type="ECO:0000256" key="1">
    <source>
        <dbReference type="SAM" id="MobiDB-lite"/>
    </source>
</evidence>
<gene>
    <name evidence="2" type="ORF">BRADI_4g14581v3</name>
</gene>
<feature type="compositionally biased region" description="Basic residues" evidence="1">
    <location>
        <begin position="180"/>
        <end position="215"/>
    </location>
</feature>
<feature type="region of interest" description="Disordered" evidence="1">
    <location>
        <begin position="463"/>
        <end position="482"/>
    </location>
</feature>
<organism evidence="2">
    <name type="scientific">Brachypodium distachyon</name>
    <name type="common">Purple false brome</name>
    <name type="synonym">Trachynia distachya</name>
    <dbReference type="NCBI Taxonomy" id="15368"/>
    <lineage>
        <taxon>Eukaryota</taxon>
        <taxon>Viridiplantae</taxon>
        <taxon>Streptophyta</taxon>
        <taxon>Embryophyta</taxon>
        <taxon>Tracheophyta</taxon>
        <taxon>Spermatophyta</taxon>
        <taxon>Magnoliopsida</taxon>
        <taxon>Liliopsida</taxon>
        <taxon>Poales</taxon>
        <taxon>Poaceae</taxon>
        <taxon>BOP clade</taxon>
        <taxon>Pooideae</taxon>
        <taxon>Stipodae</taxon>
        <taxon>Brachypodieae</taxon>
        <taxon>Brachypodium</taxon>
    </lineage>
</organism>
<feature type="compositionally biased region" description="Polar residues" evidence="1">
    <location>
        <begin position="1"/>
        <end position="32"/>
    </location>
</feature>
<proteinExistence type="predicted"/>
<feature type="region of interest" description="Disordered" evidence="1">
    <location>
        <begin position="420"/>
        <end position="439"/>
    </location>
</feature>
<evidence type="ECO:0000313" key="4">
    <source>
        <dbReference type="Proteomes" id="UP000008810"/>
    </source>
</evidence>
<feature type="compositionally biased region" description="Pro residues" evidence="1">
    <location>
        <begin position="372"/>
        <end position="381"/>
    </location>
</feature>
<dbReference type="EMBL" id="CM000883">
    <property type="protein sequence ID" value="PNT63349.1"/>
    <property type="molecule type" value="Genomic_DNA"/>
</dbReference>
<feature type="compositionally biased region" description="Basic and acidic residues" evidence="1">
    <location>
        <begin position="157"/>
        <end position="168"/>
    </location>
</feature>
<reference evidence="3" key="3">
    <citation type="submission" date="2018-08" db="UniProtKB">
        <authorList>
            <consortium name="EnsemblPlants"/>
        </authorList>
    </citation>
    <scope>IDENTIFICATION</scope>
    <source>
        <strain evidence="3">cv. Bd21</strain>
    </source>
</reference>
<dbReference type="Proteomes" id="UP000008810">
    <property type="component" value="Chromosome 4"/>
</dbReference>
<dbReference type="Gramene" id="PNT63349">
    <property type="protein sequence ID" value="PNT63349"/>
    <property type="gene ID" value="BRADI_4g14581v3"/>
</dbReference>